<dbReference type="EMBL" id="JABBWK010000034">
    <property type="protein sequence ID" value="KAG1899089.1"/>
    <property type="molecule type" value="Genomic_DNA"/>
</dbReference>
<gene>
    <name evidence="2" type="ORF">F5891DRAFT_1129043</name>
</gene>
<evidence type="ECO:0000259" key="1">
    <source>
        <dbReference type="Pfam" id="PF20722"/>
    </source>
</evidence>
<accession>A0AAD4E613</accession>
<protein>
    <recommendedName>
        <fullName evidence="1">DUF6830 domain-containing protein</fullName>
    </recommendedName>
</protein>
<dbReference type="Proteomes" id="UP001195769">
    <property type="component" value="Unassembled WGS sequence"/>
</dbReference>
<reference evidence="2" key="1">
    <citation type="journal article" date="2020" name="New Phytol.">
        <title>Comparative genomics reveals dynamic genome evolution in host specialist ectomycorrhizal fungi.</title>
        <authorList>
            <person name="Lofgren L.A."/>
            <person name="Nguyen N.H."/>
            <person name="Vilgalys R."/>
            <person name="Ruytinx J."/>
            <person name="Liao H.L."/>
            <person name="Branco S."/>
            <person name="Kuo A."/>
            <person name="LaButti K."/>
            <person name="Lipzen A."/>
            <person name="Andreopoulos W."/>
            <person name="Pangilinan J."/>
            <person name="Riley R."/>
            <person name="Hundley H."/>
            <person name="Na H."/>
            <person name="Barry K."/>
            <person name="Grigoriev I.V."/>
            <person name="Stajich J.E."/>
            <person name="Kennedy P.G."/>
        </authorList>
    </citation>
    <scope>NUCLEOTIDE SEQUENCE</scope>
    <source>
        <strain evidence="2">FC203</strain>
    </source>
</reference>
<sequence>MQFRYLVQSTCIDKNDLKLISSALDEFHAKKDMIITTGARRGQHNNIIDNWHIPKLELMQSIIKDPARSSNNNNYDPQICHHLDRADKCHRFELATNLLDCAQSFPVQDVDVDPKDGDVDIDADESTIERLSVIHSSGHSRPITNYFSIAKVLQHRDSVPLPLRSFVVKHTAFHLSYDPAIRNVTVDEIADRFAIADYLQHEATFRYNHVHPIGGPRRAGPMAILPFDKLQVWIKIHLQDMEFHDPCRIRPAQTLNCAPPVIVWTEAGYSWPTSGLSGHAVAQLRLIMHPIAKRGTPSTWKNQFLTYVQRFNISGDRDPTTQLYLLKRAKRSNGTHMGDVVPVSQLRAPVNLVPHFGAIADMRLTAYNSLEHASEFWLNHFWDKNTFFSFISVVMCR</sequence>
<proteinExistence type="predicted"/>
<name>A0AAD4E613_9AGAM</name>
<dbReference type="AlphaFoldDB" id="A0AAD4E613"/>
<comment type="caution">
    <text evidence="2">The sequence shown here is derived from an EMBL/GenBank/DDBJ whole genome shotgun (WGS) entry which is preliminary data.</text>
</comment>
<dbReference type="InterPro" id="IPR049233">
    <property type="entry name" value="DUF6830"/>
</dbReference>
<evidence type="ECO:0000313" key="3">
    <source>
        <dbReference type="Proteomes" id="UP001195769"/>
    </source>
</evidence>
<feature type="domain" description="DUF6830" evidence="1">
    <location>
        <begin position="145"/>
        <end position="283"/>
    </location>
</feature>
<dbReference type="Pfam" id="PF20722">
    <property type="entry name" value="DUF6830"/>
    <property type="match status" value="1"/>
</dbReference>
<organism evidence="2 3">
    <name type="scientific">Suillus fuscotomentosus</name>
    <dbReference type="NCBI Taxonomy" id="1912939"/>
    <lineage>
        <taxon>Eukaryota</taxon>
        <taxon>Fungi</taxon>
        <taxon>Dikarya</taxon>
        <taxon>Basidiomycota</taxon>
        <taxon>Agaricomycotina</taxon>
        <taxon>Agaricomycetes</taxon>
        <taxon>Agaricomycetidae</taxon>
        <taxon>Boletales</taxon>
        <taxon>Suillineae</taxon>
        <taxon>Suillaceae</taxon>
        <taxon>Suillus</taxon>
    </lineage>
</organism>
<keyword evidence="3" id="KW-1185">Reference proteome</keyword>
<dbReference type="GeneID" id="64658649"/>
<evidence type="ECO:0000313" key="2">
    <source>
        <dbReference type="EMBL" id="KAG1899089.1"/>
    </source>
</evidence>
<dbReference type="RefSeq" id="XP_041224665.1">
    <property type="nucleotide sequence ID" value="XM_041364351.1"/>
</dbReference>